<evidence type="ECO:0000256" key="1">
    <source>
        <dbReference type="SAM" id="Phobius"/>
    </source>
</evidence>
<proteinExistence type="predicted"/>
<evidence type="ECO:0000313" key="3">
    <source>
        <dbReference type="Proteomes" id="UP001374535"/>
    </source>
</evidence>
<name>A0AAQ3MWT1_VIGMU</name>
<protein>
    <submittedName>
        <fullName evidence="2">Uncharacterized protein</fullName>
    </submittedName>
</protein>
<organism evidence="2 3">
    <name type="scientific">Vigna mungo</name>
    <name type="common">Black gram</name>
    <name type="synonym">Phaseolus mungo</name>
    <dbReference type="NCBI Taxonomy" id="3915"/>
    <lineage>
        <taxon>Eukaryota</taxon>
        <taxon>Viridiplantae</taxon>
        <taxon>Streptophyta</taxon>
        <taxon>Embryophyta</taxon>
        <taxon>Tracheophyta</taxon>
        <taxon>Spermatophyta</taxon>
        <taxon>Magnoliopsida</taxon>
        <taxon>eudicotyledons</taxon>
        <taxon>Gunneridae</taxon>
        <taxon>Pentapetalae</taxon>
        <taxon>rosids</taxon>
        <taxon>fabids</taxon>
        <taxon>Fabales</taxon>
        <taxon>Fabaceae</taxon>
        <taxon>Papilionoideae</taxon>
        <taxon>50 kb inversion clade</taxon>
        <taxon>NPAAA clade</taxon>
        <taxon>indigoferoid/millettioid clade</taxon>
        <taxon>Phaseoleae</taxon>
        <taxon>Vigna</taxon>
    </lineage>
</organism>
<reference evidence="2 3" key="1">
    <citation type="journal article" date="2023" name="Life. Sci Alliance">
        <title>Evolutionary insights into 3D genome organization and epigenetic landscape of Vigna mungo.</title>
        <authorList>
            <person name="Junaid A."/>
            <person name="Singh B."/>
            <person name="Bhatia S."/>
        </authorList>
    </citation>
    <scope>NUCLEOTIDE SEQUENCE [LARGE SCALE GENOMIC DNA]</scope>
    <source>
        <strain evidence="2">Urdbean</strain>
    </source>
</reference>
<keyword evidence="1" id="KW-1133">Transmembrane helix</keyword>
<gene>
    <name evidence="2" type="ORF">V8G54_030603</name>
</gene>
<keyword evidence="3" id="KW-1185">Reference proteome</keyword>
<feature type="transmembrane region" description="Helical" evidence="1">
    <location>
        <begin position="164"/>
        <end position="186"/>
    </location>
</feature>
<evidence type="ECO:0000313" key="2">
    <source>
        <dbReference type="EMBL" id="WVY98452.1"/>
    </source>
</evidence>
<keyword evidence="1" id="KW-0812">Transmembrane</keyword>
<dbReference type="Proteomes" id="UP001374535">
    <property type="component" value="Chromosome 9"/>
</dbReference>
<accession>A0AAQ3MWT1</accession>
<dbReference type="AlphaFoldDB" id="A0AAQ3MWT1"/>
<keyword evidence="1" id="KW-0472">Membrane</keyword>
<sequence>MTRRSIIAKASHSSSVAGGESFRLEIGNINSSDHCGAVVGEETRGRSYFVGAFKYLIHEEVAAEVEFEVAFGYAIQRSISGEKHDDALQEFFKKTVMIYLERDSKGEGLCADCVIIICRKKTVAFIEGLASCEDCCVKAWHPMKSAGYMLRIVRRGFRLQNRGFLLQFWFCCEAIFWFWASIWLLAERELGRWADYNLSETQRIRSFIGSCCTWHFCLATDWIWADSNISETVSFDLDATFGGKAHLYARYQRGSNSFERKHTHELGLGSREESEREIHGSSALPA</sequence>
<dbReference type="EMBL" id="CP144692">
    <property type="protein sequence ID" value="WVY98452.1"/>
    <property type="molecule type" value="Genomic_DNA"/>
</dbReference>